<reference evidence="9 10" key="1">
    <citation type="submission" date="2020-04" db="EMBL/GenBank/DDBJ databases">
        <title>Genome sequencing of novel species.</title>
        <authorList>
            <person name="Heo J."/>
            <person name="Kim S.-J."/>
            <person name="Kim J.-S."/>
            <person name="Hong S.-B."/>
            <person name="Kwon S.-W."/>
        </authorList>
    </citation>
    <scope>NUCLEOTIDE SEQUENCE [LARGE SCALE GENOMIC DNA]</scope>
    <source>
        <strain evidence="9 10">MFER-1</strain>
    </source>
</reference>
<evidence type="ECO:0000313" key="9">
    <source>
        <dbReference type="EMBL" id="QJD82838.1"/>
    </source>
</evidence>
<dbReference type="SUPFAM" id="SSF158472">
    <property type="entry name" value="HAMP domain-like"/>
    <property type="match status" value="1"/>
</dbReference>
<dbReference type="Pfam" id="PF00672">
    <property type="entry name" value="HAMP"/>
    <property type="match status" value="1"/>
</dbReference>
<gene>
    <name evidence="9" type="ORF">HH215_06355</name>
</gene>
<dbReference type="Pfam" id="PF06580">
    <property type="entry name" value="His_kinase"/>
    <property type="match status" value="1"/>
</dbReference>
<dbReference type="Gene3D" id="3.30.565.10">
    <property type="entry name" value="Histidine kinase-like ATPase, C-terminal domain"/>
    <property type="match status" value="1"/>
</dbReference>
<dbReference type="PANTHER" id="PTHR34220:SF7">
    <property type="entry name" value="SENSOR HISTIDINE KINASE YPDA"/>
    <property type="match status" value="1"/>
</dbReference>
<keyword evidence="2" id="KW-1003">Cell membrane</keyword>
<evidence type="ECO:0000259" key="8">
    <source>
        <dbReference type="PROSITE" id="PS50885"/>
    </source>
</evidence>
<evidence type="ECO:0000256" key="6">
    <source>
        <dbReference type="ARBA" id="ARBA00023136"/>
    </source>
</evidence>
<protein>
    <submittedName>
        <fullName evidence="9">Histidine kinase</fullName>
    </submittedName>
</protein>
<dbReference type="EMBL" id="CP051680">
    <property type="protein sequence ID" value="QJD82838.1"/>
    <property type="molecule type" value="Genomic_DNA"/>
</dbReference>
<keyword evidence="4" id="KW-0808">Transferase</keyword>
<name>A0A7Z2ZKC8_9BACL</name>
<keyword evidence="7" id="KW-0812">Transmembrane</keyword>
<proteinExistence type="predicted"/>
<sequence>MRQLKPFLHSLRFKLFAVITLIMAPLIALLIINNAYSIDVVRNQVAQSNKNMLSLYMNQIDRNLQEVDNYLFNLSETETDLLELNKRKSENETVYTLAKLRIFQDLLQDITYYPSIDSFFVYSEPNEELIMTQTFGDTLEARETVKSDIVAMIEQASDDFDFSQWHAWKGKRDYHMFHLIKTGDVYVGAWVNSKKLIVPLSLIDLGESGAALLATDRLIPINHAELVEDNGIDLRFSKDSYSLSGKHAQYLVMGETSKEGGFSLIALVPESEILERLPDLQRISTLISIAGALFLLLFLYAMRRVFLLPIKSIVVAMRKLQGGKWDARLEKASSSTEFELMNETFNRMIGEIHELKINVYEEKLNHQRAELRHLQLQINPHFFLNSLNIIYNLATVRDYALIQEMSKCLVAYFRFMFRSSSYFVSLRDELKHSANYLRIQELRFPGIFAYRLDSPDSLLDIEVPPLVIQTIVENTIKHAVSIDKPIRIDVEVALEHADADGAPIVAILIRDTGPGFSEEALRRLKDAEGMPGEEGEHIGIWNVKRRLRLLYQDKASIAFYNERQIQGATVRITLPVQSA</sequence>
<keyword evidence="5 9" id="KW-0418">Kinase</keyword>
<evidence type="ECO:0000256" key="3">
    <source>
        <dbReference type="ARBA" id="ARBA00022553"/>
    </source>
</evidence>
<accession>A0A7Z2ZKC8</accession>
<dbReference type="InterPro" id="IPR050640">
    <property type="entry name" value="Bact_2-comp_sensor_kinase"/>
</dbReference>
<dbReference type="CDD" id="cd06225">
    <property type="entry name" value="HAMP"/>
    <property type="match status" value="1"/>
</dbReference>
<dbReference type="KEGG" id="cheb:HH215_06355"/>
<dbReference type="InterPro" id="IPR010559">
    <property type="entry name" value="Sig_transdc_His_kin_internal"/>
</dbReference>
<dbReference type="SMART" id="SM00304">
    <property type="entry name" value="HAMP"/>
    <property type="match status" value="1"/>
</dbReference>
<evidence type="ECO:0000256" key="2">
    <source>
        <dbReference type="ARBA" id="ARBA00022475"/>
    </source>
</evidence>
<comment type="subcellular location">
    <subcellularLocation>
        <location evidence="1">Cell membrane</location>
        <topology evidence="1">Multi-pass membrane protein</topology>
    </subcellularLocation>
</comment>
<dbReference type="Gene3D" id="6.10.340.10">
    <property type="match status" value="1"/>
</dbReference>
<keyword evidence="6 7" id="KW-0472">Membrane</keyword>
<evidence type="ECO:0000313" key="10">
    <source>
        <dbReference type="Proteomes" id="UP000502248"/>
    </source>
</evidence>
<keyword evidence="10" id="KW-1185">Reference proteome</keyword>
<feature type="domain" description="HAMP" evidence="8">
    <location>
        <begin position="304"/>
        <end position="357"/>
    </location>
</feature>
<organism evidence="9 10">
    <name type="scientific">Cohnella herbarum</name>
    <dbReference type="NCBI Taxonomy" id="2728023"/>
    <lineage>
        <taxon>Bacteria</taxon>
        <taxon>Bacillati</taxon>
        <taxon>Bacillota</taxon>
        <taxon>Bacilli</taxon>
        <taxon>Bacillales</taxon>
        <taxon>Paenibacillaceae</taxon>
        <taxon>Cohnella</taxon>
    </lineage>
</organism>
<dbReference type="SUPFAM" id="SSF55874">
    <property type="entry name" value="ATPase domain of HSP90 chaperone/DNA topoisomerase II/histidine kinase"/>
    <property type="match status" value="1"/>
</dbReference>
<dbReference type="RefSeq" id="WP_169279134.1">
    <property type="nucleotide sequence ID" value="NZ_CP051680.1"/>
</dbReference>
<dbReference type="GO" id="GO:0005886">
    <property type="term" value="C:plasma membrane"/>
    <property type="evidence" value="ECO:0007669"/>
    <property type="project" value="UniProtKB-SubCell"/>
</dbReference>
<dbReference type="GO" id="GO:0000155">
    <property type="term" value="F:phosphorelay sensor kinase activity"/>
    <property type="evidence" value="ECO:0007669"/>
    <property type="project" value="InterPro"/>
</dbReference>
<dbReference type="InterPro" id="IPR003660">
    <property type="entry name" value="HAMP_dom"/>
</dbReference>
<dbReference type="Proteomes" id="UP000502248">
    <property type="component" value="Chromosome"/>
</dbReference>
<keyword evidence="3" id="KW-0597">Phosphoprotein</keyword>
<dbReference type="InterPro" id="IPR036890">
    <property type="entry name" value="HATPase_C_sf"/>
</dbReference>
<evidence type="ECO:0000256" key="5">
    <source>
        <dbReference type="ARBA" id="ARBA00022777"/>
    </source>
</evidence>
<dbReference type="PANTHER" id="PTHR34220">
    <property type="entry name" value="SENSOR HISTIDINE KINASE YPDA"/>
    <property type="match status" value="1"/>
</dbReference>
<dbReference type="AlphaFoldDB" id="A0A7Z2ZKC8"/>
<feature type="transmembrane region" description="Helical" evidence="7">
    <location>
        <begin position="283"/>
        <end position="302"/>
    </location>
</feature>
<dbReference type="InterPro" id="IPR003594">
    <property type="entry name" value="HATPase_dom"/>
</dbReference>
<evidence type="ECO:0000256" key="4">
    <source>
        <dbReference type="ARBA" id="ARBA00022679"/>
    </source>
</evidence>
<dbReference type="PROSITE" id="PS50885">
    <property type="entry name" value="HAMP"/>
    <property type="match status" value="1"/>
</dbReference>
<evidence type="ECO:0000256" key="7">
    <source>
        <dbReference type="SAM" id="Phobius"/>
    </source>
</evidence>
<keyword evidence="7" id="KW-1133">Transmembrane helix</keyword>
<evidence type="ECO:0000256" key="1">
    <source>
        <dbReference type="ARBA" id="ARBA00004651"/>
    </source>
</evidence>
<dbReference type="Pfam" id="PF02518">
    <property type="entry name" value="HATPase_c"/>
    <property type="match status" value="1"/>
</dbReference>